<proteinExistence type="predicted"/>
<gene>
    <name evidence="2" type="ORF">GCM10007112_00360</name>
    <name evidence="1" type="ORF">Vsou_12730</name>
</gene>
<reference evidence="2" key="2">
    <citation type="submission" date="2020-09" db="EMBL/GenBank/DDBJ databases">
        <authorList>
            <person name="Sun Q."/>
            <person name="Ohkuma M."/>
        </authorList>
    </citation>
    <scope>NUCLEOTIDE SEQUENCE</scope>
    <source>
        <strain evidence="2">JCM 11219</strain>
    </source>
</reference>
<dbReference type="EMBL" id="AP026830">
    <property type="protein sequence ID" value="BDR92180.1"/>
    <property type="molecule type" value="Genomic_DNA"/>
</dbReference>
<evidence type="ECO:0000313" key="2">
    <source>
        <dbReference type="EMBL" id="GGI67309.1"/>
    </source>
</evidence>
<evidence type="ECO:0000313" key="3">
    <source>
        <dbReference type="Proteomes" id="UP000657075"/>
    </source>
</evidence>
<organism evidence="2 3">
    <name type="scientific">Vulcanisaeta souniana JCM 11219</name>
    <dbReference type="NCBI Taxonomy" id="1293586"/>
    <lineage>
        <taxon>Archaea</taxon>
        <taxon>Thermoproteota</taxon>
        <taxon>Thermoprotei</taxon>
        <taxon>Thermoproteales</taxon>
        <taxon>Thermoproteaceae</taxon>
        <taxon>Vulcanisaeta</taxon>
    </lineage>
</organism>
<reference evidence="1" key="4">
    <citation type="journal article" date="2023" name="Microbiol. Resour. Announc.">
        <title>Complete Genome Sequence of Vulcanisaeta souniana Strain IC-059, a Hyperthermophilic Archaeon Isolated from Hot Spring Water in Japan.</title>
        <authorList>
            <person name="Kato S."/>
            <person name="Itoh T."/>
            <person name="Wu L."/>
            <person name="Ma J."/>
            <person name="Ohkuma M."/>
        </authorList>
    </citation>
    <scope>NUCLEOTIDE SEQUENCE</scope>
    <source>
        <strain evidence="1">JCM 11219</strain>
    </source>
</reference>
<accession>A0A830DZ96</accession>
<name>A0A830DZ96_9CREN</name>
<dbReference type="Proteomes" id="UP001060771">
    <property type="component" value="Chromosome"/>
</dbReference>
<dbReference type="GeneID" id="76206820"/>
<evidence type="ECO:0000313" key="1">
    <source>
        <dbReference type="EMBL" id="BDR92180.1"/>
    </source>
</evidence>
<reference evidence="4" key="3">
    <citation type="submission" date="2022-09" db="EMBL/GenBank/DDBJ databases">
        <title>Complete genome sequence of Vulcanisaeta souniana.</title>
        <authorList>
            <person name="Kato S."/>
            <person name="Itoh T."/>
            <person name="Ohkuma M."/>
        </authorList>
    </citation>
    <scope>NUCLEOTIDE SEQUENCE [LARGE SCALE GENOMIC DNA]</scope>
    <source>
        <strain evidence="4">JCM 11219</strain>
    </source>
</reference>
<keyword evidence="4" id="KW-1185">Reference proteome</keyword>
<dbReference type="OrthoDB" id="29194at2157"/>
<reference evidence="2" key="1">
    <citation type="journal article" date="2014" name="Int. J. Syst. Evol. Microbiol.">
        <title>Complete genome sequence of Corynebacterium casei LMG S-19264T (=DSM 44701T), isolated from a smear-ripened cheese.</title>
        <authorList>
            <consortium name="US DOE Joint Genome Institute (JGI-PGF)"/>
            <person name="Walter F."/>
            <person name="Albersmeier A."/>
            <person name="Kalinowski J."/>
            <person name="Ruckert C."/>
        </authorList>
    </citation>
    <scope>NUCLEOTIDE SEQUENCE</scope>
    <source>
        <strain evidence="2">JCM 11219</strain>
    </source>
</reference>
<dbReference type="RefSeq" id="WP_188602192.1">
    <property type="nucleotide sequence ID" value="NZ_AP026830.1"/>
</dbReference>
<dbReference type="AlphaFoldDB" id="A0A830DZ96"/>
<protein>
    <submittedName>
        <fullName evidence="2">Uncharacterized protein</fullName>
    </submittedName>
</protein>
<dbReference type="Proteomes" id="UP000657075">
    <property type="component" value="Unassembled WGS sequence"/>
</dbReference>
<evidence type="ECO:0000313" key="4">
    <source>
        <dbReference type="Proteomes" id="UP001060771"/>
    </source>
</evidence>
<sequence>MFVESPYDALIRDLEGWVRGVKAIDDGNNGWEIEVRRILYRIGDRMLQLFKQAKEEWFRVHYGELNRLFERLLSGGVNVTGDKRLVLSSGDLSITINRIKARKVTIRLVPKGLLGINIRVPRLFSEYMQRAALLGWVLSDEGRDEGRPMMFTAYTWQALLWALVHDGWVHIRIYAIDLNDDGITVIWQLRARHKRISKDSAIK</sequence>
<dbReference type="EMBL" id="BMNM01000001">
    <property type="protein sequence ID" value="GGI67309.1"/>
    <property type="molecule type" value="Genomic_DNA"/>
</dbReference>